<comment type="caution">
    <text evidence="2">The sequence shown here is derived from an EMBL/GenBank/DDBJ whole genome shotgun (WGS) entry which is preliminary data.</text>
</comment>
<proteinExistence type="predicted"/>
<gene>
    <name evidence="2" type="ORF">BLNAU_9881</name>
</gene>
<evidence type="ECO:0000313" key="3">
    <source>
        <dbReference type="Proteomes" id="UP001281761"/>
    </source>
</evidence>
<evidence type="ECO:0000313" key="2">
    <source>
        <dbReference type="EMBL" id="KAK2955152.1"/>
    </source>
</evidence>
<feature type="compositionally biased region" description="Low complexity" evidence="1">
    <location>
        <begin position="351"/>
        <end position="365"/>
    </location>
</feature>
<accession>A0ABQ9XUK4</accession>
<name>A0ABQ9XUK4_9EUKA</name>
<dbReference type="EMBL" id="JARBJD010000070">
    <property type="protein sequence ID" value="KAK2955152.1"/>
    <property type="molecule type" value="Genomic_DNA"/>
</dbReference>
<dbReference type="Proteomes" id="UP001281761">
    <property type="component" value="Unassembled WGS sequence"/>
</dbReference>
<feature type="region of interest" description="Disordered" evidence="1">
    <location>
        <begin position="351"/>
        <end position="378"/>
    </location>
</feature>
<evidence type="ECO:0000256" key="1">
    <source>
        <dbReference type="SAM" id="MobiDB-lite"/>
    </source>
</evidence>
<sequence length="1031" mass="117334">MNLVMLGPNFHNNDSLSMDSHSSHFLILICHFRVRCLLFVVSTSLGQISGVYPDVRLMEWFLEATIGVEVSRKHNHSAPPLTFENVRIDTSFSILIDSSSTRQEPQSVTSRINCDFSILSSLFLDIHRTLERQKRLILPLEFKDTAVVYSRLMVALVEHFVASGDLIVQNMSPNQLSQYFVAVVHRFLELHGEFVLSLNINLANLFCVSVLSPLVRNYFVQTNHSYLCGDDLESSEQLLDAVDHFKETHSMETIQNLYYDWKEWVTMMLMVVQGAESLTDLSFLQSRCFRSTLLSLQTKHQFIINPSEMKESTQMESSSEDLRYEQARLPFRSDCSLHSLSSLSTETQFPSHSSSSFSGTHLLSSPQPPQLNQPAREASSLHSREILTVIHSLLSKPTIDSFQWVLRKDIATEKDWEIMNVYPETPVSLDERFGPSLFDESDDTKLAQTLTRCRKVVKRTKSIQCIDSLDSFLQLIVACLHHSNQLIAGFSFRLFKQIIKFLPLLDPRSVQFLTLRTAFRDGTPIEQRALLHLWSVWFNFQTSQKTERDMNAADFDFDGLLAADLTGRAIFDEACLFVIALFSSAKASMTWQWKSNFIIQFENSHHVLDRLAGKPGPWSDKLKSQLSLTPEHIFIAGMLCIFHGASFQSELTVLITIDLDSSPLRFERYINTAHFLNHTSIPLKHRHSFFPMDLMFERCLREEPALFIIEQPDLTICSVRKFLNTPLVGLHSLLVRSMPLTFNARTLHELLSLFVDFSRQQISLKNVHRLYSSFPPPRLLDTLLSAPHIIRTSKPIWIELLHFVRILCENVAPFGACLSLANVFRMLNPFDSTPREAELDLLSRVGSVVVSLHWLSIPAHFDSPLLCHLPSLAGAQRGVLQTLSSHSGIPSLVAPLTKPFYKESSQRISSDGDYMNKSIAFLSLSMRYLASEDCHRLYIKLSVQNSLFPFLLSPSPAVMSAAFEFFVRFVSVSSDALRMDLVRNGFLDSAVFAVSNSSFLDDYEKGITVIGILLDTIRRDYQKNEMTSTFD</sequence>
<keyword evidence="3" id="KW-1185">Reference proteome</keyword>
<organism evidence="2 3">
    <name type="scientific">Blattamonas nauphoetae</name>
    <dbReference type="NCBI Taxonomy" id="2049346"/>
    <lineage>
        <taxon>Eukaryota</taxon>
        <taxon>Metamonada</taxon>
        <taxon>Preaxostyla</taxon>
        <taxon>Oxymonadida</taxon>
        <taxon>Blattamonas</taxon>
    </lineage>
</organism>
<reference evidence="2 3" key="1">
    <citation type="journal article" date="2022" name="bioRxiv">
        <title>Genomics of Preaxostyla Flagellates Illuminates Evolutionary Transitions and the Path Towards Mitochondrial Loss.</title>
        <authorList>
            <person name="Novak L.V.F."/>
            <person name="Treitli S.C."/>
            <person name="Pyrih J."/>
            <person name="Halakuc P."/>
            <person name="Pipaliya S.V."/>
            <person name="Vacek V."/>
            <person name="Brzon O."/>
            <person name="Soukal P."/>
            <person name="Eme L."/>
            <person name="Dacks J.B."/>
            <person name="Karnkowska A."/>
            <person name="Elias M."/>
            <person name="Hampl V."/>
        </authorList>
    </citation>
    <scope>NUCLEOTIDE SEQUENCE [LARGE SCALE GENOMIC DNA]</scope>
    <source>
        <strain evidence="2">NAU3</strain>
        <tissue evidence="2">Gut</tissue>
    </source>
</reference>
<protein>
    <submittedName>
        <fullName evidence="2">Uncharacterized protein</fullName>
    </submittedName>
</protein>